<dbReference type="GO" id="GO:0006260">
    <property type="term" value="P:DNA replication"/>
    <property type="evidence" value="ECO:0007669"/>
    <property type="project" value="UniProtKB-KW"/>
</dbReference>
<reference evidence="13 14" key="1">
    <citation type="submission" date="2018-09" db="EMBL/GenBank/DDBJ databases">
        <title>Genomic Encyclopedia of Archaeal and Bacterial Type Strains, Phase II (KMG-II): from individual species to whole genera.</title>
        <authorList>
            <person name="Goeker M."/>
        </authorList>
    </citation>
    <scope>NUCLEOTIDE SEQUENCE [LARGE SCALE GENOMIC DNA]</scope>
    <source>
        <strain evidence="13 14">DSM 17008</strain>
    </source>
</reference>
<dbReference type="EC" id="3.6.1.55" evidence="11"/>
<accession>A0A419V066</accession>
<evidence type="ECO:0000256" key="1">
    <source>
        <dbReference type="ARBA" id="ARBA00001946"/>
    </source>
</evidence>
<gene>
    <name evidence="13" type="ORF">ATL39_2752</name>
</gene>
<dbReference type="Proteomes" id="UP000285120">
    <property type="component" value="Unassembled WGS sequence"/>
</dbReference>
<keyword evidence="4" id="KW-0235">DNA replication</keyword>
<dbReference type="InterPro" id="IPR029119">
    <property type="entry name" value="MutY_C"/>
</dbReference>
<evidence type="ECO:0000256" key="2">
    <source>
        <dbReference type="ARBA" id="ARBA00005582"/>
    </source>
</evidence>
<feature type="domain" description="Nudix hydrolase" evidence="12">
    <location>
        <begin position="3"/>
        <end position="129"/>
    </location>
</feature>
<comment type="cofactor">
    <cofactor evidence="1">
        <name>Mg(2+)</name>
        <dbReference type="ChEBI" id="CHEBI:18420"/>
    </cofactor>
</comment>
<dbReference type="GO" id="GO:0044716">
    <property type="term" value="F:8-oxo-GDP phosphatase activity"/>
    <property type="evidence" value="ECO:0007669"/>
    <property type="project" value="TreeGrafter"/>
</dbReference>
<evidence type="ECO:0000313" key="13">
    <source>
        <dbReference type="EMBL" id="RKD71356.1"/>
    </source>
</evidence>
<evidence type="ECO:0000256" key="5">
    <source>
        <dbReference type="ARBA" id="ARBA00022723"/>
    </source>
</evidence>
<dbReference type="GO" id="GO:0044715">
    <property type="term" value="F:8-oxo-dGDP phosphatase activity"/>
    <property type="evidence" value="ECO:0007669"/>
    <property type="project" value="TreeGrafter"/>
</dbReference>
<evidence type="ECO:0000256" key="3">
    <source>
        <dbReference type="ARBA" id="ARBA00022457"/>
    </source>
</evidence>
<dbReference type="PROSITE" id="PS51462">
    <property type="entry name" value="NUDIX"/>
    <property type="match status" value="1"/>
</dbReference>
<evidence type="ECO:0000259" key="12">
    <source>
        <dbReference type="PROSITE" id="PS51462"/>
    </source>
</evidence>
<evidence type="ECO:0000256" key="7">
    <source>
        <dbReference type="ARBA" id="ARBA00022801"/>
    </source>
</evidence>
<evidence type="ECO:0000256" key="8">
    <source>
        <dbReference type="ARBA" id="ARBA00022842"/>
    </source>
</evidence>
<dbReference type="GO" id="GO:0035539">
    <property type="term" value="F:8-oxo-7,8-dihydrodeoxyguanosine triphosphate pyrophosphatase activity"/>
    <property type="evidence" value="ECO:0007669"/>
    <property type="project" value="UniProtKB-EC"/>
</dbReference>
<dbReference type="GO" id="GO:0046872">
    <property type="term" value="F:metal ion binding"/>
    <property type="evidence" value="ECO:0007669"/>
    <property type="project" value="UniProtKB-KW"/>
</dbReference>
<comment type="similarity">
    <text evidence="2">Belongs to the Nudix hydrolase family.</text>
</comment>
<keyword evidence="5" id="KW-0479">Metal-binding</keyword>
<dbReference type="PANTHER" id="PTHR47707:SF1">
    <property type="entry name" value="NUDIX HYDROLASE FAMILY PROTEIN"/>
    <property type="match status" value="1"/>
</dbReference>
<keyword evidence="14" id="KW-1185">Reference proteome</keyword>
<evidence type="ECO:0000256" key="4">
    <source>
        <dbReference type="ARBA" id="ARBA00022705"/>
    </source>
</evidence>
<dbReference type="PRINTS" id="PR00502">
    <property type="entry name" value="NUDIXFAMILY"/>
</dbReference>
<dbReference type="Pfam" id="PF14815">
    <property type="entry name" value="NUDIX_4"/>
    <property type="match status" value="1"/>
</dbReference>
<keyword evidence="8" id="KW-0460">Magnesium</keyword>
<dbReference type="InterPro" id="IPR047127">
    <property type="entry name" value="MutT-like"/>
</dbReference>
<dbReference type="SUPFAM" id="SSF55811">
    <property type="entry name" value="Nudix"/>
    <property type="match status" value="1"/>
</dbReference>
<dbReference type="GO" id="GO:0006281">
    <property type="term" value="P:DNA repair"/>
    <property type="evidence" value="ECO:0007669"/>
    <property type="project" value="UniProtKB-KW"/>
</dbReference>
<dbReference type="InterPro" id="IPR020476">
    <property type="entry name" value="Nudix_hydrolase"/>
</dbReference>
<dbReference type="InterPro" id="IPR015797">
    <property type="entry name" value="NUDIX_hydrolase-like_dom_sf"/>
</dbReference>
<evidence type="ECO:0000256" key="10">
    <source>
        <dbReference type="ARBA" id="ARBA00035861"/>
    </source>
</evidence>
<dbReference type="EMBL" id="RAPK01000010">
    <property type="protein sequence ID" value="RKD71356.1"/>
    <property type="molecule type" value="Genomic_DNA"/>
</dbReference>
<dbReference type="OrthoDB" id="9810648at2"/>
<dbReference type="RefSeq" id="WP_120193892.1">
    <property type="nucleotide sequence ID" value="NZ_RAPK01000010.1"/>
</dbReference>
<dbReference type="AlphaFoldDB" id="A0A419V066"/>
<name>A0A419V066_9BACL</name>
<dbReference type="InterPro" id="IPR000086">
    <property type="entry name" value="NUDIX_hydrolase_dom"/>
</dbReference>
<keyword evidence="9" id="KW-0234">DNA repair</keyword>
<keyword evidence="7" id="KW-0378">Hydrolase</keyword>
<dbReference type="CDD" id="cd03425">
    <property type="entry name" value="NUDIX_MutT_NudA_like"/>
    <property type="match status" value="1"/>
</dbReference>
<keyword evidence="6" id="KW-0227">DNA damage</keyword>
<organism evidence="13 14">
    <name type="scientific">Sinobaca qinghaiensis</name>
    <dbReference type="NCBI Taxonomy" id="342944"/>
    <lineage>
        <taxon>Bacteria</taxon>
        <taxon>Bacillati</taxon>
        <taxon>Bacillota</taxon>
        <taxon>Bacilli</taxon>
        <taxon>Bacillales</taxon>
        <taxon>Sporolactobacillaceae</taxon>
        <taxon>Sinobaca</taxon>
    </lineage>
</organism>
<dbReference type="GO" id="GO:0008413">
    <property type="term" value="F:8-oxo-7,8-dihydroguanosine triphosphate pyrophosphatase activity"/>
    <property type="evidence" value="ECO:0007669"/>
    <property type="project" value="TreeGrafter"/>
</dbReference>
<comment type="caution">
    <text evidence="13">The sequence shown here is derived from an EMBL/GenBank/DDBJ whole genome shotgun (WGS) entry which is preliminary data.</text>
</comment>
<sequence>MPKKQISVVAAVIENDQNELLCALRSPDMSLPNLWEFPGGKVEAGEDLQTAIEREISEELHCNIKAGDVFHRHVHEYDAFIVELICIQAELISGEPVATEHAKLLWLTPDLFSSLNWAPADVPAVEELMAKASLS</sequence>
<dbReference type="PANTHER" id="PTHR47707">
    <property type="entry name" value="8-OXO-DGTP DIPHOSPHATASE"/>
    <property type="match status" value="1"/>
</dbReference>
<evidence type="ECO:0000256" key="6">
    <source>
        <dbReference type="ARBA" id="ARBA00022763"/>
    </source>
</evidence>
<evidence type="ECO:0000256" key="11">
    <source>
        <dbReference type="ARBA" id="ARBA00038905"/>
    </source>
</evidence>
<evidence type="ECO:0000313" key="14">
    <source>
        <dbReference type="Proteomes" id="UP000285120"/>
    </source>
</evidence>
<comment type="catalytic activity">
    <reaction evidence="10">
        <text>8-oxo-dGTP + H2O = 8-oxo-dGMP + diphosphate + H(+)</text>
        <dbReference type="Rhea" id="RHEA:31575"/>
        <dbReference type="ChEBI" id="CHEBI:15377"/>
        <dbReference type="ChEBI" id="CHEBI:15378"/>
        <dbReference type="ChEBI" id="CHEBI:33019"/>
        <dbReference type="ChEBI" id="CHEBI:63224"/>
        <dbReference type="ChEBI" id="CHEBI:77896"/>
        <dbReference type="EC" id="3.6.1.55"/>
    </reaction>
</comment>
<dbReference type="Gene3D" id="3.90.79.10">
    <property type="entry name" value="Nucleoside Triphosphate Pyrophosphohydrolase"/>
    <property type="match status" value="1"/>
</dbReference>
<keyword evidence="3" id="KW-0515">Mutator protein</keyword>
<evidence type="ECO:0000256" key="9">
    <source>
        <dbReference type="ARBA" id="ARBA00023204"/>
    </source>
</evidence>
<protein>
    <recommendedName>
        <fullName evidence="11">8-oxo-dGTP diphosphatase</fullName>
        <ecNumber evidence="11">3.6.1.55</ecNumber>
    </recommendedName>
</protein>
<proteinExistence type="inferred from homology"/>